<sequence>MDLSWHNIKTIFTTFYLSAYIPLTILSYSLEYHFFKLDPRAYHTTNIVLHLFNCLLVFWLIYKLSSNIYISFVTTILFAIHPLRVESVAWITGRKDVLYSFLFLGALLSYLYYRGKQVIKYYWLSLFLFILSVLAKGMAVTFPFVLLLCDYLFHRKFNKYLLLEKIPFFVIALVFGVIAILGERSFEDITTTSSFIFFDKVLIVSYGLLFYLTKIAVPVKLSCYYPYPEKIGGFLPPIFFFSFIIIVGLIIAVILTKKYTRKVIFGSLFFLIAILPYLQLIRAGQLIANRYIYIPSIGLFYMVGTGFFWLYTRKLRSVNVLKSVLGIIFIGIVGVLSFITFNQCRIWKDSMTLWNNVLDKYPNVPVAYNNRGTVYYDKGEYDKAVTEFTLALKYNPNYVRAYYNLGITYDAKGEYDRAIIELNKALMVNPKYAAAYNNRGLIYGRVGEYDKAIADLTKALKINPKYAEAYCNRGITYGRIEKYDRAIVDFTEALRNDHKYAEAYYNRAIAYFLIKEYEKAWQDVRKSEGLGYPVDPNFLELLIETSKGQHR</sequence>
<evidence type="ECO:0000256" key="3">
    <source>
        <dbReference type="PROSITE-ProRule" id="PRU00339"/>
    </source>
</evidence>
<feature type="transmembrane region" description="Helical" evidence="4">
    <location>
        <begin position="97"/>
        <end position="115"/>
    </location>
</feature>
<feature type="transmembrane region" description="Helical" evidence="4">
    <location>
        <begin position="194"/>
        <end position="213"/>
    </location>
</feature>
<feature type="repeat" description="TPR" evidence="3">
    <location>
        <begin position="365"/>
        <end position="398"/>
    </location>
</feature>
<dbReference type="Gene3D" id="1.25.40.10">
    <property type="entry name" value="Tetratricopeptide repeat domain"/>
    <property type="match status" value="2"/>
</dbReference>
<name>A0A0S7YB71_UNCT6</name>
<evidence type="ECO:0000256" key="4">
    <source>
        <dbReference type="SAM" id="Phobius"/>
    </source>
</evidence>
<feature type="transmembrane region" description="Helical" evidence="4">
    <location>
        <begin position="12"/>
        <end position="30"/>
    </location>
</feature>
<reference evidence="5 6" key="1">
    <citation type="journal article" date="2015" name="Microbiome">
        <title>Genomic resolution of linkages in carbon, nitrogen, and sulfur cycling among widespread estuary sediment bacteria.</title>
        <authorList>
            <person name="Baker B.J."/>
            <person name="Lazar C.S."/>
            <person name="Teske A.P."/>
            <person name="Dick G.J."/>
        </authorList>
    </citation>
    <scope>NUCLEOTIDE SEQUENCE [LARGE SCALE GENOMIC DNA]</scope>
    <source>
        <strain evidence="5">DG_78</strain>
    </source>
</reference>
<comment type="caution">
    <text evidence="5">The sequence shown here is derived from an EMBL/GenBank/DDBJ whole genome shotgun (WGS) entry which is preliminary data.</text>
</comment>
<dbReference type="SUPFAM" id="SSF48452">
    <property type="entry name" value="TPR-like"/>
    <property type="match status" value="1"/>
</dbReference>
<dbReference type="PANTHER" id="PTHR44227">
    <property type="match status" value="1"/>
</dbReference>
<feature type="repeat" description="TPR" evidence="3">
    <location>
        <begin position="433"/>
        <end position="466"/>
    </location>
</feature>
<dbReference type="PATRIC" id="fig|1703772.3.peg.386"/>
<dbReference type="Pfam" id="PF13414">
    <property type="entry name" value="TPR_11"/>
    <property type="match status" value="1"/>
</dbReference>
<proteinExistence type="predicted"/>
<dbReference type="InterPro" id="IPR019734">
    <property type="entry name" value="TPR_rpt"/>
</dbReference>
<accession>A0A0S7YB71</accession>
<evidence type="ECO:0000256" key="1">
    <source>
        <dbReference type="ARBA" id="ARBA00022737"/>
    </source>
</evidence>
<feature type="repeat" description="TPR" evidence="3">
    <location>
        <begin position="467"/>
        <end position="500"/>
    </location>
</feature>
<keyword evidence="4" id="KW-0472">Membrane</keyword>
<keyword evidence="2 3" id="KW-0802">TPR repeat</keyword>
<dbReference type="InterPro" id="IPR011990">
    <property type="entry name" value="TPR-like_helical_dom_sf"/>
</dbReference>
<protein>
    <submittedName>
        <fullName evidence="5">Uncharacterized protein</fullName>
    </submittedName>
</protein>
<gene>
    <name evidence="5" type="ORF">AMJ52_07800</name>
</gene>
<feature type="transmembrane region" description="Helical" evidence="4">
    <location>
        <begin position="234"/>
        <end position="256"/>
    </location>
</feature>
<keyword evidence="4" id="KW-0812">Transmembrane</keyword>
<keyword evidence="4" id="KW-1133">Transmembrane helix</keyword>
<feature type="transmembrane region" description="Helical" evidence="4">
    <location>
        <begin position="262"/>
        <end position="280"/>
    </location>
</feature>
<feature type="transmembrane region" description="Helical" evidence="4">
    <location>
        <begin position="292"/>
        <end position="311"/>
    </location>
</feature>
<dbReference type="Proteomes" id="UP000051012">
    <property type="component" value="Unassembled WGS sequence"/>
</dbReference>
<feature type="transmembrane region" description="Helical" evidence="4">
    <location>
        <begin position="121"/>
        <end position="148"/>
    </location>
</feature>
<organism evidence="5 6">
    <name type="scientific">candidate division TA06 bacterium DG_78</name>
    <dbReference type="NCBI Taxonomy" id="1703772"/>
    <lineage>
        <taxon>Bacteria</taxon>
        <taxon>Bacteria division TA06</taxon>
    </lineage>
</organism>
<dbReference type="InterPro" id="IPR052346">
    <property type="entry name" value="O-mannosyl-transferase_TMTC"/>
</dbReference>
<dbReference type="EMBL" id="LJNI01000107">
    <property type="protein sequence ID" value="KPJ71998.1"/>
    <property type="molecule type" value="Genomic_DNA"/>
</dbReference>
<feature type="transmembrane region" description="Helical" evidence="4">
    <location>
        <begin position="323"/>
        <end position="341"/>
    </location>
</feature>
<dbReference type="PANTHER" id="PTHR44227:SF3">
    <property type="entry name" value="PROTEIN O-MANNOSYL-TRANSFERASE TMTC4"/>
    <property type="match status" value="1"/>
</dbReference>
<feature type="transmembrane region" description="Helical" evidence="4">
    <location>
        <begin position="160"/>
        <end position="182"/>
    </location>
</feature>
<evidence type="ECO:0000313" key="5">
    <source>
        <dbReference type="EMBL" id="KPJ71998.1"/>
    </source>
</evidence>
<evidence type="ECO:0000256" key="2">
    <source>
        <dbReference type="ARBA" id="ARBA00022803"/>
    </source>
</evidence>
<evidence type="ECO:0000313" key="6">
    <source>
        <dbReference type="Proteomes" id="UP000051012"/>
    </source>
</evidence>
<keyword evidence="1" id="KW-0677">Repeat</keyword>
<feature type="repeat" description="TPR" evidence="3">
    <location>
        <begin position="399"/>
        <end position="432"/>
    </location>
</feature>
<dbReference type="AlphaFoldDB" id="A0A0S7YB71"/>
<dbReference type="SMART" id="SM00028">
    <property type="entry name" value="TPR"/>
    <property type="match status" value="5"/>
</dbReference>
<dbReference type="Pfam" id="PF00515">
    <property type="entry name" value="TPR_1"/>
    <property type="match status" value="2"/>
</dbReference>
<dbReference type="PROSITE" id="PS50293">
    <property type="entry name" value="TPR_REGION"/>
    <property type="match status" value="3"/>
</dbReference>
<dbReference type="PROSITE" id="PS50005">
    <property type="entry name" value="TPR"/>
    <property type="match status" value="4"/>
</dbReference>